<proteinExistence type="predicted"/>
<feature type="region of interest" description="Disordered" evidence="1">
    <location>
        <begin position="1"/>
        <end position="38"/>
    </location>
</feature>
<dbReference type="AlphaFoldDB" id="A0A506URK2"/>
<reference evidence="3 4" key="1">
    <citation type="submission" date="2019-03" db="EMBL/GenBank/DDBJ databases">
        <title>The complete genome sequence of Neokomagataea sp. Jb2 NBRC113641.</title>
        <authorList>
            <person name="Chua K.-O."/>
            <person name="Chan K.-G."/>
            <person name="See-Too W.-S."/>
        </authorList>
    </citation>
    <scope>NUCLEOTIDE SEQUENCE [LARGE SCALE GENOMIC DNA]</scope>
    <source>
        <strain evidence="3 4">Jb2</strain>
    </source>
</reference>
<organism evidence="3 4">
    <name type="scientific">Oecophyllibacter saccharovorans</name>
    <dbReference type="NCBI Taxonomy" id="2558360"/>
    <lineage>
        <taxon>Bacteria</taxon>
        <taxon>Pseudomonadati</taxon>
        <taxon>Pseudomonadota</taxon>
        <taxon>Alphaproteobacteria</taxon>
        <taxon>Acetobacterales</taxon>
        <taxon>Acetobacteraceae</taxon>
        <taxon>Oecophyllibacter</taxon>
    </lineage>
</organism>
<protein>
    <submittedName>
        <fullName evidence="3">Uncharacterized protein</fullName>
    </submittedName>
</protein>
<feature type="transmembrane region" description="Helical" evidence="2">
    <location>
        <begin position="83"/>
        <end position="105"/>
    </location>
</feature>
<name>A0A506URK2_9PROT</name>
<dbReference type="Proteomes" id="UP000315037">
    <property type="component" value="Unassembled WGS sequence"/>
</dbReference>
<keyword evidence="2" id="KW-1133">Transmembrane helix</keyword>
<dbReference type="EMBL" id="SORZ01000001">
    <property type="protein sequence ID" value="TPW35974.1"/>
    <property type="molecule type" value="Genomic_DNA"/>
</dbReference>
<feature type="region of interest" description="Disordered" evidence="1">
    <location>
        <begin position="119"/>
        <end position="145"/>
    </location>
</feature>
<evidence type="ECO:0000256" key="2">
    <source>
        <dbReference type="SAM" id="Phobius"/>
    </source>
</evidence>
<accession>A0A506URK2</accession>
<evidence type="ECO:0000313" key="3">
    <source>
        <dbReference type="EMBL" id="TPW35974.1"/>
    </source>
</evidence>
<evidence type="ECO:0000256" key="1">
    <source>
        <dbReference type="SAM" id="MobiDB-lite"/>
    </source>
</evidence>
<comment type="caution">
    <text evidence="3">The sequence shown here is derived from an EMBL/GenBank/DDBJ whole genome shotgun (WGS) entry which is preliminary data.</text>
</comment>
<keyword evidence="2" id="KW-0812">Transmembrane</keyword>
<dbReference type="RefSeq" id="WP_141450955.1">
    <property type="nucleotide sequence ID" value="NZ_CP038143.1"/>
</dbReference>
<keyword evidence="2" id="KW-0472">Membrane</keyword>
<keyword evidence="4" id="KW-1185">Reference proteome</keyword>
<feature type="compositionally biased region" description="Basic and acidic residues" evidence="1">
    <location>
        <begin position="1"/>
        <end position="14"/>
    </location>
</feature>
<gene>
    <name evidence="3" type="ORF">E3202_03400</name>
</gene>
<sequence>MKQIAEQHGDEDLPKPGASAPGEEELEERLSEAMGVDPSLQALREAVLRKVEEKTGSATSSMKSGEEAELATLIERLSPRQRLLLKGAYGLFLAFLSLLIALVLMTGYSHWQAGQDRASGLHERVTHPAGNAPTGSERAPDPRNG</sequence>
<evidence type="ECO:0000313" key="4">
    <source>
        <dbReference type="Proteomes" id="UP000315037"/>
    </source>
</evidence>